<dbReference type="Proteomes" id="UP000233524">
    <property type="component" value="Unassembled WGS sequence"/>
</dbReference>
<comment type="caution">
    <text evidence="3">The sequence shown here is derived from an EMBL/GenBank/DDBJ whole genome shotgun (WGS) entry which is preliminary data.</text>
</comment>
<evidence type="ECO:0000313" key="3">
    <source>
        <dbReference type="EMBL" id="PKS08403.1"/>
    </source>
</evidence>
<dbReference type="Pfam" id="PF10022">
    <property type="entry name" value="DUF2264"/>
    <property type="match status" value="1"/>
</dbReference>
<dbReference type="AlphaFoldDB" id="A0A2N3N7J1"/>
<dbReference type="InterPro" id="IPR049349">
    <property type="entry name" value="DUF2264_N"/>
</dbReference>
<dbReference type="Pfam" id="PF20938">
    <property type="entry name" value="DUF2264_C"/>
    <property type="match status" value="1"/>
</dbReference>
<accession>A0A2N3N7J1</accession>
<feature type="domain" description="DUF2264" evidence="2">
    <location>
        <begin position="403"/>
        <end position="679"/>
    </location>
</feature>
<evidence type="ECO:0008006" key="5">
    <source>
        <dbReference type="Google" id="ProtNLM"/>
    </source>
</evidence>
<dbReference type="PANTHER" id="PTHR35339:SF2">
    <property type="entry name" value="DUF2264 DOMAIN-CONTAINING PROTEIN-RELATED"/>
    <property type="match status" value="1"/>
</dbReference>
<sequence>MPPLPGFSDNPLKTRDDVTRAAKSLIRPLLSYFSPAKARIRIPISTGTHFDETAAQLEGFARPLWAIAPLLLGGDDDLELYEPWIEGFVAGTDPEHPEYWGDIKDMDQRMVEAEMLAFALLGTPRHILWGRFSEKAKENLVAWFMKIQRKEMPPMNWLWFRVFVSLALLKVCGVEEETIRAQLEDDLNVLDSFYLTDGWSSDGIWRGPDDNTKEFDILKETGITGRLPTGRSADFYSGSFAIQFSQLLYIRFAADLDPERAQRYREQARQFALGFSRYFDSAGAVIPFGRSLTYRFACGAFWAALGFAEVSDLQEHLSQPGAVKGYLLRHLRWWAQRSDDIFNSDGTLNLGWLYPNMYMTEDYNSPQSVYWCLKAFLVVGLGPSHPFWTEKEASYQPPSPSQKLMLAPRQIVCNHPLGNHHFHLSPAQFLGGNPIKAAQAKYCKFAYSSSFSFSVPTGNLFLEQIAPDSSLWLTRDGKESWISKWKTEEPTFGSMLIKRSDDGDTEEVITTSVDWYPWADRSALVNTTLVPPSDRWPDWHVRIHRICVSTPIKSLCIAEGSFAINGRQREDSLALPVIETEHITNNSMLGDMEGILHSDDGVVVFSQAGASGIVTEVLGGQRMEMTHSAMKPEANTNLSYPRTLIPLAQGSVSNLAEGSEIIVVTKVFAISSDANGGRQLTGKSLKARWFDAPRTQLH</sequence>
<keyword evidence="4" id="KW-1185">Reference proteome</keyword>
<dbReference type="PANTHER" id="PTHR35339">
    <property type="entry name" value="LINALOOL DEHYDRATASE_ISOMERASE DOMAIN-CONTAINING PROTEIN"/>
    <property type="match status" value="1"/>
</dbReference>
<evidence type="ECO:0000259" key="1">
    <source>
        <dbReference type="Pfam" id="PF10022"/>
    </source>
</evidence>
<gene>
    <name evidence="3" type="ORF">jhhlp_005347</name>
</gene>
<feature type="domain" description="DUF2264" evidence="1">
    <location>
        <begin position="14"/>
        <end position="394"/>
    </location>
</feature>
<dbReference type="VEuPathDB" id="FungiDB:jhhlp_005347"/>
<dbReference type="InterPro" id="IPR016624">
    <property type="entry name" value="UCP014753"/>
</dbReference>
<dbReference type="InParanoid" id="A0A2N3N7J1"/>
<proteinExistence type="predicted"/>
<evidence type="ECO:0000259" key="2">
    <source>
        <dbReference type="Pfam" id="PF20938"/>
    </source>
</evidence>
<protein>
    <recommendedName>
        <fullName evidence="5">DUF2264 domain protein</fullName>
    </recommendedName>
</protein>
<name>A0A2N3N7J1_9PEZI</name>
<reference evidence="3 4" key="1">
    <citation type="journal article" date="2017" name="G3 (Bethesda)">
        <title>First Draft Genome Sequence of the Pathogenic Fungus Lomentospora prolificans (Formerly Scedosporium prolificans).</title>
        <authorList>
            <person name="Luo R."/>
            <person name="Zimin A."/>
            <person name="Workman R."/>
            <person name="Fan Y."/>
            <person name="Pertea G."/>
            <person name="Grossman N."/>
            <person name="Wear M.P."/>
            <person name="Jia B."/>
            <person name="Miller H."/>
            <person name="Casadevall A."/>
            <person name="Timp W."/>
            <person name="Zhang S.X."/>
            <person name="Salzberg S.L."/>
        </authorList>
    </citation>
    <scope>NUCLEOTIDE SEQUENCE [LARGE SCALE GENOMIC DNA]</scope>
    <source>
        <strain evidence="3 4">JHH-5317</strain>
    </source>
</reference>
<evidence type="ECO:0000313" key="4">
    <source>
        <dbReference type="Proteomes" id="UP000233524"/>
    </source>
</evidence>
<dbReference type="EMBL" id="NLAX01000697">
    <property type="protein sequence ID" value="PKS08403.1"/>
    <property type="molecule type" value="Genomic_DNA"/>
</dbReference>
<dbReference type="OrthoDB" id="5150166at2759"/>
<dbReference type="PIRSF" id="PIRSF014753">
    <property type="entry name" value="UCP014753"/>
    <property type="match status" value="1"/>
</dbReference>
<dbReference type="InterPro" id="IPR049237">
    <property type="entry name" value="DUF2264_C"/>
</dbReference>
<organism evidence="3 4">
    <name type="scientific">Lomentospora prolificans</name>
    <dbReference type="NCBI Taxonomy" id="41688"/>
    <lineage>
        <taxon>Eukaryota</taxon>
        <taxon>Fungi</taxon>
        <taxon>Dikarya</taxon>
        <taxon>Ascomycota</taxon>
        <taxon>Pezizomycotina</taxon>
        <taxon>Sordariomycetes</taxon>
        <taxon>Hypocreomycetidae</taxon>
        <taxon>Microascales</taxon>
        <taxon>Microascaceae</taxon>
        <taxon>Lomentospora</taxon>
    </lineage>
</organism>